<dbReference type="AlphaFoldDB" id="A0A3A6TJ73"/>
<proteinExistence type="inferred from homology"/>
<keyword evidence="4" id="KW-1185">Reference proteome</keyword>
<evidence type="ECO:0000256" key="1">
    <source>
        <dbReference type="ARBA" id="ARBA00010282"/>
    </source>
</evidence>
<evidence type="ECO:0000259" key="2">
    <source>
        <dbReference type="Pfam" id="PF02657"/>
    </source>
</evidence>
<comment type="caution">
    <text evidence="3">The sequence shown here is derived from an EMBL/GenBank/DDBJ whole genome shotgun (WGS) entry which is preliminary data.</text>
</comment>
<sequence length="146" mass="16550">MSSFIPANERFLYEVESIENLKHKFAVTNNWQEKYRLLMLLGKSVPSISDEYKVEPQQVDGCESAAWLYHYQQDDKHYFLADSDARIVKGLISILLIMFHSQDSKTICGSPIEATFEQLGLLNQLSPSRANGLQALAAKMVSYAKS</sequence>
<dbReference type="PANTHER" id="PTHR43597:SF5">
    <property type="entry name" value="SUFE-LIKE PROTEIN 2, CHLOROPLASTIC"/>
    <property type="match status" value="1"/>
</dbReference>
<dbReference type="RefSeq" id="WP_121854045.1">
    <property type="nucleotide sequence ID" value="NZ_CP037952.1"/>
</dbReference>
<dbReference type="InterPro" id="IPR003808">
    <property type="entry name" value="Fe-S_metab-assoc_dom"/>
</dbReference>
<feature type="domain" description="Fe-S metabolism associated" evidence="2">
    <location>
        <begin position="24"/>
        <end position="140"/>
    </location>
</feature>
<dbReference type="SUPFAM" id="SSF82649">
    <property type="entry name" value="SufE/NifU"/>
    <property type="match status" value="1"/>
</dbReference>
<dbReference type="Gene3D" id="3.90.1010.10">
    <property type="match status" value="1"/>
</dbReference>
<dbReference type="EMBL" id="QYYH01000080">
    <property type="protein sequence ID" value="RJY11830.1"/>
    <property type="molecule type" value="Genomic_DNA"/>
</dbReference>
<dbReference type="Pfam" id="PF02657">
    <property type="entry name" value="SufE"/>
    <property type="match status" value="1"/>
</dbReference>
<dbReference type="OrthoDB" id="9799320at2"/>
<name>A0A3A6TJ73_9GAMM</name>
<gene>
    <name evidence="3" type="ORF">D5R81_12875</name>
</gene>
<accession>A0A3A6TJ73</accession>
<evidence type="ECO:0000313" key="3">
    <source>
        <dbReference type="EMBL" id="RJY11830.1"/>
    </source>
</evidence>
<comment type="similarity">
    <text evidence="1">Belongs to the SufE family.</text>
</comment>
<dbReference type="PANTHER" id="PTHR43597">
    <property type="entry name" value="SULFUR ACCEPTOR PROTEIN CSDE"/>
    <property type="match status" value="1"/>
</dbReference>
<reference evidence="3 4" key="1">
    <citation type="submission" date="2018-09" db="EMBL/GenBank/DDBJ databases">
        <title>Phylogeny of the Shewanellaceae, and recommendation for two new genera, Pseudoshewanella and Parashewanella.</title>
        <authorList>
            <person name="Wang G."/>
        </authorList>
    </citation>
    <scope>NUCLEOTIDE SEQUENCE [LARGE SCALE GENOMIC DNA]</scope>
    <source>
        <strain evidence="3 4">KCTC 22492</strain>
    </source>
</reference>
<organism evidence="3 4">
    <name type="scientific">Parashewanella spongiae</name>
    <dbReference type="NCBI Taxonomy" id="342950"/>
    <lineage>
        <taxon>Bacteria</taxon>
        <taxon>Pseudomonadati</taxon>
        <taxon>Pseudomonadota</taxon>
        <taxon>Gammaproteobacteria</taxon>
        <taxon>Alteromonadales</taxon>
        <taxon>Shewanellaceae</taxon>
        <taxon>Parashewanella</taxon>
    </lineage>
</organism>
<evidence type="ECO:0000313" key="4">
    <source>
        <dbReference type="Proteomes" id="UP000273022"/>
    </source>
</evidence>
<dbReference type="Proteomes" id="UP000273022">
    <property type="component" value="Unassembled WGS sequence"/>
</dbReference>
<protein>
    <submittedName>
        <fullName evidence="3">SufE family protein</fullName>
    </submittedName>
</protein>